<evidence type="ECO:0000256" key="4">
    <source>
        <dbReference type="ARBA" id="ARBA00022840"/>
    </source>
</evidence>
<name>A0A379ALJ7_ENTAG</name>
<sequence>MWREEGWEGFRARETESLKAVTAPGTVIATGGGMILAEENCRFMQEQGQVIWLSASPEVLAERLESEPEAAQRPTLTGRPIADEMSDVLRERAHLYQAAAHHQVNAMQSPECVVEEILLSLSLARAS</sequence>
<dbReference type="NCBIfam" id="NF002988">
    <property type="entry name" value="PRK03731.1"/>
    <property type="match status" value="1"/>
</dbReference>
<proteinExistence type="predicted"/>
<evidence type="ECO:0000313" key="6">
    <source>
        <dbReference type="Proteomes" id="UP000254640"/>
    </source>
</evidence>
<keyword evidence="4" id="KW-0067">ATP-binding</keyword>
<protein>
    <submittedName>
        <fullName evidence="5">Shikimate kinase 2</fullName>
        <ecNumber evidence="5">2.7.1.71</ecNumber>
    </submittedName>
</protein>
<evidence type="ECO:0000256" key="2">
    <source>
        <dbReference type="ARBA" id="ARBA00022741"/>
    </source>
</evidence>
<accession>A0A379ALJ7</accession>
<dbReference type="EMBL" id="UGSO01000001">
    <property type="protein sequence ID" value="SUB18160.1"/>
    <property type="molecule type" value="Genomic_DNA"/>
</dbReference>
<reference evidence="5 6" key="1">
    <citation type="submission" date="2018-06" db="EMBL/GenBank/DDBJ databases">
        <authorList>
            <consortium name="Pathogen Informatics"/>
            <person name="Doyle S."/>
        </authorList>
    </citation>
    <scope>NUCLEOTIDE SEQUENCE [LARGE SCALE GENOMIC DNA]</scope>
    <source>
        <strain evidence="5 6">NCTC9381</strain>
    </source>
</reference>
<keyword evidence="3 5" id="KW-0418">Kinase</keyword>
<dbReference type="Proteomes" id="UP000254640">
    <property type="component" value="Unassembled WGS sequence"/>
</dbReference>
<keyword evidence="2" id="KW-0547">Nucleotide-binding</keyword>
<dbReference type="InterPro" id="IPR031322">
    <property type="entry name" value="Shikimate/glucono_kinase"/>
</dbReference>
<evidence type="ECO:0000256" key="3">
    <source>
        <dbReference type="ARBA" id="ARBA00022777"/>
    </source>
</evidence>
<organism evidence="5 6">
    <name type="scientific">Enterobacter agglomerans</name>
    <name type="common">Erwinia herbicola</name>
    <name type="synonym">Pantoea agglomerans</name>
    <dbReference type="NCBI Taxonomy" id="549"/>
    <lineage>
        <taxon>Bacteria</taxon>
        <taxon>Pseudomonadati</taxon>
        <taxon>Pseudomonadota</taxon>
        <taxon>Gammaproteobacteria</taxon>
        <taxon>Enterobacterales</taxon>
        <taxon>Erwiniaceae</taxon>
        <taxon>Pantoea</taxon>
        <taxon>Pantoea agglomerans group</taxon>
    </lineage>
</organism>
<evidence type="ECO:0000256" key="1">
    <source>
        <dbReference type="ARBA" id="ARBA00022679"/>
    </source>
</evidence>
<dbReference type="EC" id="2.7.1.71" evidence="5"/>
<dbReference type="PROSITE" id="PS01128">
    <property type="entry name" value="SHIKIMATE_KINASE"/>
    <property type="match status" value="1"/>
</dbReference>
<keyword evidence="1 5" id="KW-0808">Transferase</keyword>
<dbReference type="GO" id="GO:0004765">
    <property type="term" value="F:shikimate kinase activity"/>
    <property type="evidence" value="ECO:0007669"/>
    <property type="project" value="UniProtKB-EC"/>
</dbReference>
<dbReference type="GO" id="GO:0005829">
    <property type="term" value="C:cytosol"/>
    <property type="evidence" value="ECO:0007669"/>
    <property type="project" value="TreeGrafter"/>
</dbReference>
<dbReference type="AlphaFoldDB" id="A0A379ALJ7"/>
<evidence type="ECO:0000313" key="5">
    <source>
        <dbReference type="EMBL" id="SUB18160.1"/>
    </source>
</evidence>
<dbReference type="SUPFAM" id="SSF52540">
    <property type="entry name" value="P-loop containing nucleoside triphosphate hydrolases"/>
    <property type="match status" value="1"/>
</dbReference>
<dbReference type="Gene3D" id="3.40.50.300">
    <property type="entry name" value="P-loop containing nucleotide triphosphate hydrolases"/>
    <property type="match status" value="1"/>
</dbReference>
<gene>
    <name evidence="5" type="primary">aroL</name>
    <name evidence="5" type="ORF">NCTC9381_04106</name>
</gene>
<dbReference type="PANTHER" id="PTHR21087">
    <property type="entry name" value="SHIKIMATE KINASE"/>
    <property type="match status" value="1"/>
</dbReference>
<dbReference type="PRINTS" id="PR01100">
    <property type="entry name" value="SHIKIMTKNASE"/>
</dbReference>
<dbReference type="InterPro" id="IPR023000">
    <property type="entry name" value="Shikimate_kinase_CS"/>
</dbReference>
<dbReference type="InterPro" id="IPR027417">
    <property type="entry name" value="P-loop_NTPase"/>
</dbReference>
<dbReference type="Pfam" id="PF01202">
    <property type="entry name" value="SKI"/>
    <property type="match status" value="1"/>
</dbReference>
<dbReference type="GO" id="GO:0005524">
    <property type="term" value="F:ATP binding"/>
    <property type="evidence" value="ECO:0007669"/>
    <property type="project" value="UniProtKB-KW"/>
</dbReference>
<dbReference type="PANTHER" id="PTHR21087:SF21">
    <property type="entry name" value="SHIKIMATE KINASE 2"/>
    <property type="match status" value="1"/>
</dbReference>
<dbReference type="STRING" id="549.BEE12_11285"/>
<keyword evidence="6" id="KW-1185">Reference proteome</keyword>